<protein>
    <submittedName>
        <fullName evidence="1">Uncharacterized protein</fullName>
    </submittedName>
</protein>
<reference evidence="1 2" key="1">
    <citation type="submission" date="2020-10" db="EMBL/GenBank/DDBJ databases">
        <title>The Coptis chinensis genome and diversification of protoberbering-type alkaloids.</title>
        <authorList>
            <person name="Wang B."/>
            <person name="Shu S."/>
            <person name="Song C."/>
            <person name="Liu Y."/>
        </authorList>
    </citation>
    <scope>NUCLEOTIDE SEQUENCE [LARGE SCALE GENOMIC DNA]</scope>
    <source>
        <strain evidence="1">HL-2020</strain>
        <tissue evidence="1">Leaf</tissue>
    </source>
</reference>
<keyword evidence="2" id="KW-1185">Reference proteome</keyword>
<dbReference type="EMBL" id="JADFTS010000007">
    <property type="protein sequence ID" value="KAF9596751.1"/>
    <property type="molecule type" value="Genomic_DNA"/>
</dbReference>
<organism evidence="1 2">
    <name type="scientific">Coptis chinensis</name>
    <dbReference type="NCBI Taxonomy" id="261450"/>
    <lineage>
        <taxon>Eukaryota</taxon>
        <taxon>Viridiplantae</taxon>
        <taxon>Streptophyta</taxon>
        <taxon>Embryophyta</taxon>
        <taxon>Tracheophyta</taxon>
        <taxon>Spermatophyta</taxon>
        <taxon>Magnoliopsida</taxon>
        <taxon>Ranunculales</taxon>
        <taxon>Ranunculaceae</taxon>
        <taxon>Coptidoideae</taxon>
        <taxon>Coptis</taxon>
    </lineage>
</organism>
<dbReference type="AlphaFoldDB" id="A0A835HCI1"/>
<sequence length="90" mass="10443">MNLVLRAPGNREEASVGWSYNYTLAFKYEEVSVPMVEDLIIIWMGYTRAKFLTWNFVFTVVVEYTQAIISFGRGEAMVHHQFQLVKGYAL</sequence>
<evidence type="ECO:0000313" key="2">
    <source>
        <dbReference type="Proteomes" id="UP000631114"/>
    </source>
</evidence>
<evidence type="ECO:0000313" key="1">
    <source>
        <dbReference type="EMBL" id="KAF9596751.1"/>
    </source>
</evidence>
<comment type="caution">
    <text evidence="1">The sequence shown here is derived from an EMBL/GenBank/DDBJ whole genome shotgun (WGS) entry which is preliminary data.</text>
</comment>
<gene>
    <name evidence="1" type="ORF">IFM89_013298</name>
</gene>
<name>A0A835HCI1_9MAGN</name>
<accession>A0A835HCI1</accession>
<proteinExistence type="predicted"/>
<dbReference type="Proteomes" id="UP000631114">
    <property type="component" value="Unassembled WGS sequence"/>
</dbReference>